<dbReference type="EMBL" id="CMVM020000345">
    <property type="status" value="NOT_ANNOTATED_CDS"/>
    <property type="molecule type" value="Genomic_DNA"/>
</dbReference>
<dbReference type="EnsemblMetazoa" id="OVOC10789.1">
    <property type="protein sequence ID" value="OVOC10789.1"/>
    <property type="gene ID" value="WBGene00247598"/>
</dbReference>
<evidence type="ECO:0000313" key="2">
    <source>
        <dbReference type="Proteomes" id="UP000024404"/>
    </source>
</evidence>
<reference evidence="2" key="1">
    <citation type="submission" date="2013-10" db="EMBL/GenBank/DDBJ databases">
        <title>Genome sequencing of Onchocerca volvulus.</title>
        <authorList>
            <person name="Cotton J."/>
            <person name="Tsai J."/>
            <person name="Stanley E."/>
            <person name="Tracey A."/>
            <person name="Holroyd N."/>
            <person name="Lustigman S."/>
            <person name="Berriman M."/>
        </authorList>
    </citation>
    <scope>NUCLEOTIDE SEQUENCE</scope>
</reference>
<evidence type="ECO:0000313" key="1">
    <source>
        <dbReference type="EnsemblMetazoa" id="OVOC10789.1"/>
    </source>
</evidence>
<reference evidence="1" key="2">
    <citation type="submission" date="2022-06" db="UniProtKB">
        <authorList>
            <consortium name="EnsemblMetazoa"/>
        </authorList>
    </citation>
    <scope>IDENTIFICATION</scope>
</reference>
<dbReference type="Proteomes" id="UP000024404">
    <property type="component" value="Unassembled WGS sequence"/>
</dbReference>
<protein>
    <submittedName>
        <fullName evidence="1">Uncharacterized protein</fullName>
    </submittedName>
</protein>
<proteinExistence type="predicted"/>
<name>A0A8R1TJT2_ONCVO</name>
<organism evidence="1 2">
    <name type="scientific">Onchocerca volvulus</name>
    <dbReference type="NCBI Taxonomy" id="6282"/>
    <lineage>
        <taxon>Eukaryota</taxon>
        <taxon>Metazoa</taxon>
        <taxon>Ecdysozoa</taxon>
        <taxon>Nematoda</taxon>
        <taxon>Chromadorea</taxon>
        <taxon>Rhabditida</taxon>
        <taxon>Spirurina</taxon>
        <taxon>Spiruromorpha</taxon>
        <taxon>Filarioidea</taxon>
        <taxon>Onchocercidae</taxon>
        <taxon>Onchocerca</taxon>
    </lineage>
</organism>
<dbReference type="AlphaFoldDB" id="A0A8R1TJT2"/>
<keyword evidence="2" id="KW-1185">Reference proteome</keyword>
<sequence length="166" mass="18556">MLVVINIETDMVMPEKNRNDRQLAINIFGTTAKQFAEVERVFRDSSSIQFAEKISLMVGNEKHSYAGCSTPIAFVNFGWNLVSTAGLAVFDEPVTKKNAFDHEKMTKTNCETETKLGNRSDQVIVDTFKDPDLYHMKQATALGTTKTKDLAKLISLFLQGKIICTV</sequence>
<accession>A0A8R1TJT2</accession>